<dbReference type="OrthoDB" id="1929813at2759"/>
<evidence type="ECO:0000313" key="10">
    <source>
        <dbReference type="Proteomes" id="UP000007241"/>
    </source>
</evidence>
<dbReference type="InterPro" id="IPR019258">
    <property type="entry name" value="Mediator_Med4"/>
</dbReference>
<gene>
    <name evidence="8" type="primary">MED4</name>
    <name evidence="9" type="ORF">BATDEDRAFT_90336</name>
</gene>
<dbReference type="EMBL" id="GL882887">
    <property type="protein sequence ID" value="EGF78949.1"/>
    <property type="molecule type" value="Genomic_DNA"/>
</dbReference>
<evidence type="ECO:0000256" key="3">
    <source>
        <dbReference type="ARBA" id="ARBA00020629"/>
    </source>
</evidence>
<evidence type="ECO:0000256" key="4">
    <source>
        <dbReference type="ARBA" id="ARBA00023015"/>
    </source>
</evidence>
<dbReference type="GO" id="GO:0003712">
    <property type="term" value="F:transcription coregulator activity"/>
    <property type="evidence" value="ECO:0000318"/>
    <property type="project" value="GO_Central"/>
</dbReference>
<comment type="similarity">
    <text evidence="2 8">Belongs to the Mediator complex subunit 4 family.</text>
</comment>
<evidence type="ECO:0000256" key="8">
    <source>
        <dbReference type="RuleBase" id="RU364141"/>
    </source>
</evidence>
<comment type="subcellular location">
    <subcellularLocation>
        <location evidence="1 8">Nucleus</location>
    </subcellularLocation>
</comment>
<comment type="subunit">
    <text evidence="8">Component of the Mediator complex.</text>
</comment>
<dbReference type="Proteomes" id="UP000007241">
    <property type="component" value="Unassembled WGS sequence"/>
</dbReference>
<dbReference type="InParanoid" id="F4P7I2"/>
<sequence>MNAIASAKHKSLARSNIDSSAADMDKVSAPLAVLEKLKTLDIHLQSYRQSVESHQNLVLQVQAMKQDLDNRNKSVLMKMKRLHQAHEGLDSVLANARYKQKLMHKANQGSIDFNELLSYAQRVSKHTMSPINPNTWVIEPPIPQDSHMRMSLLFRQDQLLTEKTVQDDASNAGDHTMDLDLLSHDLPESSDHDAMHAETLLDLDFE</sequence>
<dbReference type="GeneID" id="18243850"/>
<dbReference type="OMA" id="HITEYSE"/>
<keyword evidence="4 8" id="KW-0805">Transcription regulation</keyword>
<evidence type="ECO:0000256" key="6">
    <source>
        <dbReference type="ARBA" id="ARBA00023242"/>
    </source>
</evidence>
<dbReference type="STRING" id="684364.F4P7I2"/>
<keyword evidence="10" id="KW-1185">Reference proteome</keyword>
<keyword evidence="5 8" id="KW-0804">Transcription</keyword>
<organism evidence="9 10">
    <name type="scientific">Batrachochytrium dendrobatidis (strain JAM81 / FGSC 10211)</name>
    <name type="common">Frog chytrid fungus</name>
    <dbReference type="NCBI Taxonomy" id="684364"/>
    <lineage>
        <taxon>Eukaryota</taxon>
        <taxon>Fungi</taxon>
        <taxon>Fungi incertae sedis</taxon>
        <taxon>Chytridiomycota</taxon>
        <taxon>Chytridiomycota incertae sedis</taxon>
        <taxon>Chytridiomycetes</taxon>
        <taxon>Rhizophydiales</taxon>
        <taxon>Rhizophydiales incertae sedis</taxon>
        <taxon>Batrachochytrium</taxon>
    </lineage>
</organism>
<keyword evidence="6 8" id="KW-0539">Nucleus</keyword>
<dbReference type="PANTHER" id="PTHR13208:SF2">
    <property type="entry name" value="MEDIATOR OF RNA POLYMERASE II TRANSCRIPTION SUBUNIT 4"/>
    <property type="match status" value="1"/>
</dbReference>
<dbReference type="RefSeq" id="XP_006680511.1">
    <property type="nucleotide sequence ID" value="XM_006680448.1"/>
</dbReference>
<reference evidence="9 10" key="1">
    <citation type="submission" date="2009-12" db="EMBL/GenBank/DDBJ databases">
        <title>The draft genome of Batrachochytrium dendrobatidis.</title>
        <authorList>
            <consortium name="US DOE Joint Genome Institute (JGI-PGF)"/>
            <person name="Kuo A."/>
            <person name="Salamov A."/>
            <person name="Schmutz J."/>
            <person name="Lucas S."/>
            <person name="Pitluck S."/>
            <person name="Rosenblum E."/>
            <person name="Stajich J."/>
            <person name="Eisen M."/>
            <person name="Grigoriev I.V."/>
        </authorList>
    </citation>
    <scope>NUCLEOTIDE SEQUENCE [LARGE SCALE GENOMIC DNA]</scope>
    <source>
        <strain evidence="10">JAM81 / FGSC 10211</strain>
    </source>
</reference>
<protein>
    <recommendedName>
        <fullName evidence="3 8">Mediator of RNA polymerase II transcription subunit 4</fullName>
    </recommendedName>
    <alternativeName>
        <fullName evidence="7 8">Mediator complex subunit 4</fullName>
    </alternativeName>
</protein>
<name>F4P7I2_BATDJ</name>
<evidence type="ECO:0000256" key="1">
    <source>
        <dbReference type="ARBA" id="ARBA00004123"/>
    </source>
</evidence>
<proteinExistence type="inferred from homology"/>
<evidence type="ECO:0000256" key="5">
    <source>
        <dbReference type="ARBA" id="ARBA00023163"/>
    </source>
</evidence>
<comment type="function">
    <text evidence="8">Component of the Mediator complex, a coactivator involved in the regulated transcription of nearly all RNA polymerase II-dependent genes. Mediator functions as a bridge to convey information from gene-specific regulatory proteins to the basal RNA polymerase II transcription machinery. Mediator is recruited to promoters by direct interactions with regulatory proteins and serves as a scaffold for the assembly of a functional preinitiation complex with RNA polymerase II and the general transcription factors.</text>
</comment>
<accession>F4P7I2</accession>
<dbReference type="AlphaFoldDB" id="F4P7I2"/>
<dbReference type="GO" id="GO:0016592">
    <property type="term" value="C:mediator complex"/>
    <property type="evidence" value="ECO:0007669"/>
    <property type="project" value="InterPro"/>
</dbReference>
<dbReference type="GO" id="GO:0070847">
    <property type="term" value="C:core mediator complex"/>
    <property type="evidence" value="ECO:0000318"/>
    <property type="project" value="GO_Central"/>
</dbReference>
<evidence type="ECO:0000256" key="7">
    <source>
        <dbReference type="ARBA" id="ARBA00031257"/>
    </source>
</evidence>
<keyword evidence="8" id="KW-0010">Activator</keyword>
<dbReference type="GO" id="GO:0006357">
    <property type="term" value="P:regulation of transcription by RNA polymerase II"/>
    <property type="evidence" value="ECO:0000318"/>
    <property type="project" value="GO_Central"/>
</dbReference>
<dbReference type="PANTHER" id="PTHR13208">
    <property type="entry name" value="MEDIATOR OF RNA POLYMERASE II TRANSCRIPTION SUBUNIT 4"/>
    <property type="match status" value="1"/>
</dbReference>
<dbReference type="Pfam" id="PF10018">
    <property type="entry name" value="Med4"/>
    <property type="match status" value="1"/>
</dbReference>
<evidence type="ECO:0000313" key="9">
    <source>
        <dbReference type="EMBL" id="EGF78949.1"/>
    </source>
</evidence>
<evidence type="ECO:0000256" key="2">
    <source>
        <dbReference type="ARBA" id="ARBA00009626"/>
    </source>
</evidence>
<dbReference type="HOGENOM" id="CLU_1331720_0_0_1"/>